<protein>
    <submittedName>
        <fullName evidence="2">Uncharacterized protein</fullName>
    </submittedName>
</protein>
<organism evidence="2 3">
    <name type="scientific">Dryococelus australis</name>
    <dbReference type="NCBI Taxonomy" id="614101"/>
    <lineage>
        <taxon>Eukaryota</taxon>
        <taxon>Metazoa</taxon>
        <taxon>Ecdysozoa</taxon>
        <taxon>Arthropoda</taxon>
        <taxon>Hexapoda</taxon>
        <taxon>Insecta</taxon>
        <taxon>Pterygota</taxon>
        <taxon>Neoptera</taxon>
        <taxon>Polyneoptera</taxon>
        <taxon>Phasmatodea</taxon>
        <taxon>Verophasmatodea</taxon>
        <taxon>Anareolatae</taxon>
        <taxon>Phasmatidae</taxon>
        <taxon>Eurycanthinae</taxon>
        <taxon>Dryococelus</taxon>
    </lineage>
</organism>
<feature type="region of interest" description="Disordered" evidence="1">
    <location>
        <begin position="387"/>
        <end position="439"/>
    </location>
</feature>
<comment type="caution">
    <text evidence="2">The sequence shown here is derived from an EMBL/GenBank/DDBJ whole genome shotgun (WGS) entry which is preliminary data.</text>
</comment>
<evidence type="ECO:0000256" key="1">
    <source>
        <dbReference type="SAM" id="MobiDB-lite"/>
    </source>
</evidence>
<dbReference type="Proteomes" id="UP001159363">
    <property type="component" value="Chromosome 6"/>
</dbReference>
<feature type="compositionally biased region" description="Basic and acidic residues" evidence="1">
    <location>
        <begin position="425"/>
        <end position="439"/>
    </location>
</feature>
<accession>A0ABQ9H1W6</accession>
<evidence type="ECO:0000313" key="2">
    <source>
        <dbReference type="EMBL" id="KAJ8878296.1"/>
    </source>
</evidence>
<evidence type="ECO:0000313" key="3">
    <source>
        <dbReference type="Proteomes" id="UP001159363"/>
    </source>
</evidence>
<name>A0ABQ9H1W6_9NEOP</name>
<gene>
    <name evidence="2" type="ORF">PR048_018873</name>
</gene>
<keyword evidence="3" id="KW-1185">Reference proteome</keyword>
<reference evidence="2 3" key="1">
    <citation type="submission" date="2023-02" db="EMBL/GenBank/DDBJ databases">
        <title>LHISI_Scaffold_Assembly.</title>
        <authorList>
            <person name="Stuart O.P."/>
            <person name="Cleave R."/>
            <person name="Magrath M.J.L."/>
            <person name="Mikheyev A.S."/>
        </authorList>
    </citation>
    <scope>NUCLEOTIDE SEQUENCE [LARGE SCALE GENOMIC DNA]</scope>
    <source>
        <strain evidence="2">Daus_M_001</strain>
        <tissue evidence="2">Leg muscle</tissue>
    </source>
</reference>
<dbReference type="EMBL" id="JARBHB010000007">
    <property type="protein sequence ID" value="KAJ8878296.1"/>
    <property type="molecule type" value="Genomic_DNA"/>
</dbReference>
<proteinExistence type="predicted"/>
<sequence>MILQHALDFRPFDQAVGNDVTERYVFGRRSYHHKLVTKLVGDSAALRFRMRLASCKSLLRVEERVWKVISRSGDGFGLGLEGGSDYLAPSRRPPVWQLVNKTSSRGNLIIWQVSQLEKPSGLELGAPWRVLIRADLSCNEADKMARDLPLRPRLATLLGRLTDTCYSDDVHRCDDMLSQLSGRRVQQEERHARDLIRIICYHKLSLRYFNWVERNLSRFPQISPTLHCTQARRRTLADSAAVVPRRSGVDHLYLKVARDARLSALSHSLRRGPHVVFILEVGAVWNVLGDLCCSGKGSADDDDIPTWSMEKYELLSVSEVRATKCLSACAAASFMLSRSLRLTLQLYLQLSALAHAKETRDSDIQRKVFQSWDTESVLRNLGAHTTPVSSLRADPSSSPRARTARSAAWRNKSQLKKLPGTATPRQRETECERRSEEKNLRPPGKLTLLFTRLPSGLRLYLSSVSVRDSIHLPGSAARVAVISKPLTCRAQLTSSLSDRHTQGFPPGCVSSGIKGRWKREIPEKTRWPATSSNTIPTCENPGAAPLGIGYYEKNKYDNWREMLWLYEALWWNVAGCVTWFVILTSSATRDGSTACRKYCAVRERVGWGWLLKRGRKGGEGGGFDVTHFLSPPLLAPWRACFRPEER</sequence>
<feature type="compositionally biased region" description="Low complexity" evidence="1">
    <location>
        <begin position="389"/>
        <end position="410"/>
    </location>
</feature>